<reference evidence="3 4" key="1">
    <citation type="submission" date="2016-04" db="EMBL/GenBank/DDBJ databases">
        <title>Genome analyses suggest a sexual origin of heterokaryosis in a supposedly ancient asexual fungus.</title>
        <authorList>
            <person name="Ropars J."/>
            <person name="Sedzielewska K."/>
            <person name="Noel J."/>
            <person name="Charron P."/>
            <person name="Farinelli L."/>
            <person name="Marton T."/>
            <person name="Kruger M."/>
            <person name="Pelin A."/>
            <person name="Brachmann A."/>
            <person name="Corradi N."/>
        </authorList>
    </citation>
    <scope>NUCLEOTIDE SEQUENCE [LARGE SCALE GENOMIC DNA]</scope>
    <source>
        <strain evidence="3 4">C2</strain>
    </source>
</reference>
<dbReference type="EMBL" id="LLXL01000573">
    <property type="protein sequence ID" value="PKK70852.1"/>
    <property type="molecule type" value="Genomic_DNA"/>
</dbReference>
<dbReference type="AlphaFoldDB" id="A0A2N1NAD3"/>
<dbReference type="VEuPathDB" id="FungiDB:FUN_003066"/>
<gene>
    <name evidence="3" type="ORF">RhiirC2_711586</name>
</gene>
<name>A0A2N1NAD3_9GLOM</name>
<dbReference type="GO" id="GO:0006303">
    <property type="term" value="P:double-strand break repair via nonhomologous end joining"/>
    <property type="evidence" value="ECO:0007669"/>
    <property type="project" value="TreeGrafter"/>
</dbReference>
<protein>
    <submittedName>
        <fullName evidence="3">VWA-like protein</fullName>
    </submittedName>
</protein>
<dbReference type="PANTHER" id="PTHR12604">
    <property type="entry name" value="KU AUTOANTIGEN DNA HELICASE"/>
    <property type="match status" value="1"/>
</dbReference>
<dbReference type="VEuPathDB" id="FungiDB:RhiirA1_388376"/>
<evidence type="ECO:0000256" key="1">
    <source>
        <dbReference type="SAM" id="MobiDB-lite"/>
    </source>
</evidence>
<dbReference type="GO" id="GO:0000723">
    <property type="term" value="P:telomere maintenance"/>
    <property type="evidence" value="ECO:0007669"/>
    <property type="project" value="TreeGrafter"/>
</dbReference>
<feature type="compositionally biased region" description="Polar residues" evidence="1">
    <location>
        <begin position="1"/>
        <end position="13"/>
    </location>
</feature>
<dbReference type="GO" id="GO:0042162">
    <property type="term" value="F:telomeric DNA binding"/>
    <property type="evidence" value="ECO:0007669"/>
    <property type="project" value="TreeGrafter"/>
</dbReference>
<feature type="region of interest" description="Disordered" evidence="1">
    <location>
        <begin position="1"/>
        <end position="25"/>
    </location>
</feature>
<dbReference type="GO" id="GO:0003690">
    <property type="term" value="F:double-stranded DNA binding"/>
    <property type="evidence" value="ECO:0007669"/>
    <property type="project" value="TreeGrafter"/>
</dbReference>
<dbReference type="PANTHER" id="PTHR12604:SF2">
    <property type="entry name" value="X-RAY REPAIR CROSS-COMPLEMENTING PROTEIN 6"/>
    <property type="match status" value="1"/>
</dbReference>
<dbReference type="InterPro" id="IPR036465">
    <property type="entry name" value="vWFA_dom_sf"/>
</dbReference>
<evidence type="ECO:0000313" key="3">
    <source>
        <dbReference type="EMBL" id="PKK70852.1"/>
    </source>
</evidence>
<dbReference type="SUPFAM" id="SSF53300">
    <property type="entry name" value="vWA-like"/>
    <property type="match status" value="1"/>
</dbReference>
<dbReference type="Proteomes" id="UP000233469">
    <property type="component" value="Unassembled WGS sequence"/>
</dbReference>
<sequence length="191" mass="21483">MTSSNTITSSWASLSDRDQDEFDAEEDIEEEAKKLMTSNRDAVLFVIDASSSMLRANQSDEATEIPFRSAVQCASEVMTSKLISDTTTDLIGVVFMGTRVKELNYIASGDVDFDNEYGSTNDEYPIGDVFWVCSELFNKETSKTLKTKRIFLITDQDNPHVSNSVLYSTAITRARVCIFLIFNMSFFEDFS</sequence>
<proteinExistence type="predicted"/>
<evidence type="ECO:0000313" key="4">
    <source>
        <dbReference type="Proteomes" id="UP000233469"/>
    </source>
</evidence>
<dbReference type="Gene3D" id="3.40.50.410">
    <property type="entry name" value="von Willebrand factor, type A domain"/>
    <property type="match status" value="2"/>
</dbReference>
<comment type="caution">
    <text evidence="3">The sequence shown here is derived from an EMBL/GenBank/DDBJ whole genome shotgun (WGS) entry which is preliminary data.</text>
</comment>
<dbReference type="GO" id="GO:0043564">
    <property type="term" value="C:Ku70:Ku80 complex"/>
    <property type="evidence" value="ECO:0007669"/>
    <property type="project" value="TreeGrafter"/>
</dbReference>
<dbReference type="VEuPathDB" id="FungiDB:RhiirFUN_023835"/>
<organism evidence="3 4">
    <name type="scientific">Rhizophagus irregularis</name>
    <dbReference type="NCBI Taxonomy" id="588596"/>
    <lineage>
        <taxon>Eukaryota</taxon>
        <taxon>Fungi</taxon>
        <taxon>Fungi incertae sedis</taxon>
        <taxon>Mucoromycota</taxon>
        <taxon>Glomeromycotina</taxon>
        <taxon>Glomeromycetes</taxon>
        <taxon>Glomerales</taxon>
        <taxon>Glomeraceae</taxon>
        <taxon>Rhizophagus</taxon>
    </lineage>
</organism>
<dbReference type="InterPro" id="IPR005161">
    <property type="entry name" value="Ku_N"/>
</dbReference>
<reference evidence="3 4" key="2">
    <citation type="submission" date="2017-10" db="EMBL/GenBank/DDBJ databases">
        <title>Extensive intraspecific genome diversity in a model arbuscular mycorrhizal fungus.</title>
        <authorList>
            <person name="Chen E.C.H."/>
            <person name="Morin E."/>
            <person name="Baudet D."/>
            <person name="Noel J."/>
            <person name="Ndikumana S."/>
            <person name="Charron P."/>
            <person name="St-Onge C."/>
            <person name="Giorgi J."/>
            <person name="Grigoriev I.V."/>
            <person name="Roux C."/>
            <person name="Martin F.M."/>
            <person name="Corradi N."/>
        </authorList>
    </citation>
    <scope>NUCLEOTIDE SEQUENCE [LARGE SCALE GENOMIC DNA]</scope>
    <source>
        <strain evidence="3 4">C2</strain>
    </source>
</reference>
<feature type="domain" description="Ku70/Ku80 N-terminal alpha/beta" evidence="2">
    <location>
        <begin position="42"/>
        <end position="102"/>
    </location>
</feature>
<feature type="domain" description="Ku70/Ku80 N-terminal alpha/beta" evidence="2">
    <location>
        <begin position="108"/>
        <end position="163"/>
    </location>
</feature>
<dbReference type="Pfam" id="PF03731">
    <property type="entry name" value="Ku_N"/>
    <property type="match status" value="2"/>
</dbReference>
<accession>A0A2N1NAD3</accession>
<evidence type="ECO:0000259" key="2">
    <source>
        <dbReference type="Pfam" id="PF03731"/>
    </source>
</evidence>